<reference evidence="3" key="1">
    <citation type="submission" date="2017-06" db="EMBL/GenBank/DDBJ databases">
        <authorList>
            <person name="Assis F.L."/>
            <person name="Abrahao J.S."/>
            <person name="Silva L."/>
            <person name="Khalil J.B."/>
            <person name="Rodrigues R."/>
            <person name="Silva L.S."/>
            <person name="Boratto P."/>
            <person name="Andrade M."/>
            <person name="Kroon E.G."/>
            <person name="Ribeiro B."/>
            <person name="Bergier I."/>
            <person name="Seligmann H."/>
            <person name="Ghigo E."/>
            <person name="Colson P."/>
            <person name="Levasseur A."/>
            <person name="Raoult D."/>
            <person name="Scola B.L."/>
        </authorList>
    </citation>
    <scope>NUCLEOTIDE SEQUENCE</scope>
    <source>
        <strain evidence="3">Deep ocean</strain>
    </source>
</reference>
<dbReference type="InterPro" id="IPR018152">
    <property type="entry name" value="SOD_Cu/Zn_BS"/>
</dbReference>
<dbReference type="SUPFAM" id="SSF49329">
    <property type="entry name" value="Cu,Zn superoxide dismutase-like"/>
    <property type="match status" value="1"/>
</dbReference>
<sequence length="205" mass="22623">MSLFMNSPNFASPNIRSPNIRSPNIRSPNIRSPNIRSPNIISEQQPMYQFYKLKMAICHFRSSNGTIDNGYAILSEYPNKTVITLNLFNLPPGNHGFHIHEFADMRKGCISLGSHYNPFNGTHGALNQTGNHLGDLGNIYVNENGKCNQQIVVNYLPLSGNFSVIGRSMVIHSNIDDLGSGHDEESKKTGNSGSRISCGIIGYLN</sequence>
<name>A0A6N1NYL8_9VIRU</name>
<dbReference type="GO" id="GO:0005507">
    <property type="term" value="F:copper ion binding"/>
    <property type="evidence" value="ECO:0007669"/>
    <property type="project" value="InterPro"/>
</dbReference>
<evidence type="ECO:0000259" key="2">
    <source>
        <dbReference type="Pfam" id="PF00080"/>
    </source>
</evidence>
<dbReference type="KEGG" id="vg:80517742"/>
<evidence type="ECO:0000313" key="3">
    <source>
        <dbReference type="EMBL" id="QKU34421.1"/>
    </source>
</evidence>
<dbReference type="InterPro" id="IPR001424">
    <property type="entry name" value="SOD_Cu_Zn_dom"/>
</dbReference>
<protein>
    <submittedName>
        <fullName evidence="3">Cu-Zn superoxide dismutase</fullName>
    </submittedName>
</protein>
<accession>A0A6N1NYL8</accession>
<dbReference type="Gene3D" id="2.60.40.200">
    <property type="entry name" value="Superoxide dismutase, copper/zinc binding domain"/>
    <property type="match status" value="1"/>
</dbReference>
<evidence type="ECO:0000256" key="1">
    <source>
        <dbReference type="SAM" id="MobiDB-lite"/>
    </source>
</evidence>
<dbReference type="EMBL" id="MF405918">
    <property type="protein sequence ID" value="QKU34421.1"/>
    <property type="molecule type" value="Genomic_DNA"/>
</dbReference>
<feature type="domain" description="Superoxide dismutase copper/zinc binding" evidence="2">
    <location>
        <begin position="70"/>
        <end position="201"/>
    </location>
</feature>
<reference evidence="3" key="2">
    <citation type="journal article" date="2018" name="Nat. Commun.">
        <title>Tailed giant Tupanvirus possesses the most complete translational apparatus of the known virosphere.</title>
        <authorList>
            <person name="Abrahao J."/>
            <person name="Silva L."/>
            <person name="Silva L.S."/>
            <person name="Khalil J.Y.B."/>
            <person name="Rodrigues R."/>
            <person name="Arantes T."/>
            <person name="Assis F."/>
            <person name="Boratto P."/>
            <person name="Andrade M."/>
            <person name="Kroon E.G."/>
            <person name="Ribeiro B."/>
            <person name="Bergier I."/>
            <person name="Seligmann H."/>
            <person name="Ghigo E."/>
            <person name="Colson P."/>
            <person name="Levasseur A."/>
            <person name="Kroemer G."/>
            <person name="Raoult D."/>
            <person name="La Scola B."/>
        </authorList>
    </citation>
    <scope>NUCLEOTIDE SEQUENCE [LARGE SCALE GENOMIC DNA]</scope>
    <source>
        <strain evidence="3">Deep ocean</strain>
    </source>
</reference>
<feature type="region of interest" description="Disordered" evidence="1">
    <location>
        <begin position="14"/>
        <end position="38"/>
    </location>
</feature>
<dbReference type="CDD" id="cd00305">
    <property type="entry name" value="Cu-Zn_Superoxide_Dismutase"/>
    <property type="match status" value="1"/>
</dbReference>
<dbReference type="PRINTS" id="PR00068">
    <property type="entry name" value="CUZNDISMTASE"/>
</dbReference>
<proteinExistence type="predicted"/>
<dbReference type="PROSITE" id="PS00332">
    <property type="entry name" value="SOD_CU_ZN_2"/>
    <property type="match status" value="1"/>
</dbReference>
<dbReference type="GO" id="GO:0006801">
    <property type="term" value="P:superoxide metabolic process"/>
    <property type="evidence" value="ECO:0007669"/>
    <property type="project" value="InterPro"/>
</dbReference>
<dbReference type="PANTHER" id="PTHR10003">
    <property type="entry name" value="SUPEROXIDE DISMUTASE CU-ZN -RELATED"/>
    <property type="match status" value="1"/>
</dbReference>
<dbReference type="Pfam" id="PF00080">
    <property type="entry name" value="Sod_Cu"/>
    <property type="match status" value="1"/>
</dbReference>
<organism evidence="3">
    <name type="scientific">Tupanvirus deep ocean</name>
    <dbReference type="NCBI Taxonomy" id="2126984"/>
    <lineage>
        <taxon>Viruses</taxon>
        <taxon>Varidnaviria</taxon>
        <taxon>Bamfordvirae</taxon>
        <taxon>Nucleocytoviricota</taxon>
        <taxon>Megaviricetes</taxon>
        <taxon>Imitervirales</taxon>
        <taxon>Mimiviridae</taxon>
        <taxon>Megamimivirinae</taxon>
        <taxon>Tupanvirus</taxon>
        <taxon>Tupanvirus altamarinense</taxon>
    </lineage>
</organism>
<dbReference type="InterPro" id="IPR036423">
    <property type="entry name" value="SOD-like_Cu/Zn_dom_sf"/>
</dbReference>
<dbReference type="RefSeq" id="YP_010781051.1">
    <property type="nucleotide sequence ID" value="NC_075038.1"/>
</dbReference>
<dbReference type="InterPro" id="IPR024134">
    <property type="entry name" value="SOD_Cu/Zn_/chaperone"/>
</dbReference>
<dbReference type="GeneID" id="80517742"/>